<evidence type="ECO:0000313" key="2">
    <source>
        <dbReference type="Proteomes" id="UP000253324"/>
    </source>
</evidence>
<gene>
    <name evidence="1" type="ORF">C7476_12436</name>
</gene>
<reference evidence="1 2" key="1">
    <citation type="submission" date="2018-07" db="EMBL/GenBank/DDBJ databases">
        <title>Genomic Encyclopedia of Type Strains, Phase III (KMG-III): the genomes of soil and plant-associated and newly described type strains.</title>
        <authorList>
            <person name="Whitman W."/>
        </authorList>
    </citation>
    <scope>NUCLEOTIDE SEQUENCE [LARGE SCALE GENOMIC DNA]</scope>
    <source>
        <strain evidence="1 2">31-25a</strain>
    </source>
</reference>
<name>A0A368YEC4_9HYPH</name>
<organism evidence="1 2">
    <name type="scientific">Phyllobacterium bourgognense</name>
    <dbReference type="NCBI Taxonomy" id="314236"/>
    <lineage>
        <taxon>Bacteria</taxon>
        <taxon>Pseudomonadati</taxon>
        <taxon>Pseudomonadota</taxon>
        <taxon>Alphaproteobacteria</taxon>
        <taxon>Hyphomicrobiales</taxon>
        <taxon>Phyllobacteriaceae</taxon>
        <taxon>Phyllobacterium</taxon>
    </lineage>
</organism>
<comment type="caution">
    <text evidence="1">The sequence shown here is derived from an EMBL/GenBank/DDBJ whole genome shotgun (WGS) entry which is preliminary data.</text>
</comment>
<dbReference type="Proteomes" id="UP000253324">
    <property type="component" value="Unassembled WGS sequence"/>
</dbReference>
<sequence>MTKKLDSKLECPNCHTIYLTLAENVTRSSAIHCTKCCAYMGSWVELESDFIAQGGMDGVFRMDHGRTIKTDDALQPRHANQNERKGLTVTTLMEWNPLPRYASLPVWKITEHSRP</sequence>
<evidence type="ECO:0000313" key="1">
    <source>
        <dbReference type="EMBL" id="RCW78505.1"/>
    </source>
</evidence>
<keyword evidence="2" id="KW-1185">Reference proteome</keyword>
<proteinExistence type="predicted"/>
<accession>A0A368YEC4</accession>
<protein>
    <submittedName>
        <fullName evidence="1">Uncharacterized protein</fullName>
    </submittedName>
</protein>
<dbReference type="AlphaFoldDB" id="A0A368YEC4"/>
<dbReference type="EMBL" id="QPJM01000024">
    <property type="protein sequence ID" value="RCW78505.1"/>
    <property type="molecule type" value="Genomic_DNA"/>
</dbReference>